<comment type="subcellular location">
    <subcellularLocation>
        <location evidence="1">Membrane</location>
        <topology evidence="1">Multi-pass membrane protein</topology>
    </subcellularLocation>
</comment>
<keyword evidence="3 6" id="KW-0812">Transmembrane</keyword>
<keyword evidence="5 6" id="KW-0472">Membrane</keyword>
<dbReference type="GO" id="GO:1990961">
    <property type="term" value="P:xenobiotic detoxification by transmembrane export across the plasma membrane"/>
    <property type="evidence" value="ECO:0007669"/>
    <property type="project" value="TreeGrafter"/>
</dbReference>
<dbReference type="Pfam" id="PF07690">
    <property type="entry name" value="MFS_1"/>
    <property type="match status" value="1"/>
</dbReference>
<feature type="transmembrane region" description="Helical" evidence="6">
    <location>
        <begin position="135"/>
        <end position="159"/>
    </location>
</feature>
<name>A0A3R8S6T5_9BURK</name>
<dbReference type="InterPro" id="IPR011701">
    <property type="entry name" value="MFS"/>
</dbReference>
<keyword evidence="4 6" id="KW-1133">Transmembrane helix</keyword>
<dbReference type="AlphaFoldDB" id="A0A3R8S6T5"/>
<keyword evidence="9" id="KW-1185">Reference proteome</keyword>
<dbReference type="PANTHER" id="PTHR23502">
    <property type="entry name" value="MAJOR FACILITATOR SUPERFAMILY"/>
    <property type="match status" value="1"/>
</dbReference>
<feature type="transmembrane region" description="Helical" evidence="6">
    <location>
        <begin position="102"/>
        <end position="123"/>
    </location>
</feature>
<organism evidence="8 9">
    <name type="scientific">Aquabacterium soli</name>
    <dbReference type="NCBI Taxonomy" id="2493092"/>
    <lineage>
        <taxon>Bacteria</taxon>
        <taxon>Pseudomonadati</taxon>
        <taxon>Pseudomonadota</taxon>
        <taxon>Betaproteobacteria</taxon>
        <taxon>Burkholderiales</taxon>
        <taxon>Aquabacterium</taxon>
    </lineage>
</organism>
<feature type="domain" description="Major facilitator superfamily (MFS) profile" evidence="7">
    <location>
        <begin position="11"/>
        <end position="388"/>
    </location>
</feature>
<proteinExistence type="predicted"/>
<dbReference type="GO" id="GO:0022857">
    <property type="term" value="F:transmembrane transporter activity"/>
    <property type="evidence" value="ECO:0007669"/>
    <property type="project" value="InterPro"/>
</dbReference>
<feature type="transmembrane region" description="Helical" evidence="6">
    <location>
        <begin position="275"/>
        <end position="295"/>
    </location>
</feature>
<feature type="transmembrane region" description="Helical" evidence="6">
    <location>
        <begin position="244"/>
        <end position="263"/>
    </location>
</feature>
<reference evidence="8 9" key="1">
    <citation type="submission" date="2018-12" db="EMBL/GenBank/DDBJ databases">
        <title>The whole draft genome of Aquabacterium sp. SJQ9.</title>
        <authorList>
            <person name="Sun L."/>
            <person name="Gao X."/>
            <person name="Chen W."/>
            <person name="Huang K."/>
        </authorList>
    </citation>
    <scope>NUCLEOTIDE SEQUENCE [LARGE SCALE GENOMIC DNA]</scope>
    <source>
        <strain evidence="8 9">SJQ9</strain>
    </source>
</reference>
<dbReference type="EMBL" id="RSED01000010">
    <property type="protein sequence ID" value="RRS03702.1"/>
    <property type="molecule type" value="Genomic_DNA"/>
</dbReference>
<evidence type="ECO:0000313" key="8">
    <source>
        <dbReference type="EMBL" id="RRS03702.1"/>
    </source>
</evidence>
<feature type="transmembrane region" description="Helical" evidence="6">
    <location>
        <begin position="301"/>
        <end position="317"/>
    </location>
</feature>
<keyword evidence="2" id="KW-0813">Transport</keyword>
<feature type="transmembrane region" description="Helical" evidence="6">
    <location>
        <begin position="77"/>
        <end position="96"/>
    </location>
</feature>
<comment type="caution">
    <text evidence="8">The sequence shown here is derived from an EMBL/GenBank/DDBJ whole genome shotgun (WGS) entry which is preliminary data.</text>
</comment>
<evidence type="ECO:0000256" key="2">
    <source>
        <dbReference type="ARBA" id="ARBA00022448"/>
    </source>
</evidence>
<evidence type="ECO:0000256" key="5">
    <source>
        <dbReference type="ARBA" id="ARBA00023136"/>
    </source>
</evidence>
<dbReference type="OrthoDB" id="9035198at2"/>
<dbReference type="RefSeq" id="WP_125243907.1">
    <property type="nucleotide sequence ID" value="NZ_RSED01000010.1"/>
</dbReference>
<feature type="transmembrane region" description="Helical" evidence="6">
    <location>
        <begin position="338"/>
        <end position="357"/>
    </location>
</feature>
<feature type="transmembrane region" description="Helical" evidence="6">
    <location>
        <begin position="363"/>
        <end position="384"/>
    </location>
</feature>
<evidence type="ECO:0000256" key="3">
    <source>
        <dbReference type="ARBA" id="ARBA00022692"/>
    </source>
</evidence>
<dbReference type="Proteomes" id="UP000269265">
    <property type="component" value="Unassembled WGS sequence"/>
</dbReference>
<protein>
    <submittedName>
        <fullName evidence="8">MFS transporter</fullName>
    </submittedName>
</protein>
<evidence type="ECO:0000256" key="4">
    <source>
        <dbReference type="ARBA" id="ARBA00022989"/>
    </source>
</evidence>
<dbReference type="Gene3D" id="1.20.1720.10">
    <property type="entry name" value="Multidrug resistance protein D"/>
    <property type="match status" value="1"/>
</dbReference>
<dbReference type="SUPFAM" id="SSF103473">
    <property type="entry name" value="MFS general substrate transporter"/>
    <property type="match status" value="1"/>
</dbReference>
<feature type="transmembrane region" description="Helical" evidence="6">
    <location>
        <begin position="212"/>
        <end position="232"/>
    </location>
</feature>
<evidence type="ECO:0000256" key="6">
    <source>
        <dbReference type="SAM" id="Phobius"/>
    </source>
</evidence>
<dbReference type="InterPro" id="IPR036259">
    <property type="entry name" value="MFS_trans_sf"/>
</dbReference>
<dbReference type="GO" id="GO:0005886">
    <property type="term" value="C:plasma membrane"/>
    <property type="evidence" value="ECO:0007669"/>
    <property type="project" value="TreeGrafter"/>
</dbReference>
<feature type="transmembrane region" description="Helical" evidence="6">
    <location>
        <begin position="165"/>
        <end position="182"/>
    </location>
</feature>
<dbReference type="PANTHER" id="PTHR23502:SF132">
    <property type="entry name" value="POLYAMINE TRANSPORTER 2-RELATED"/>
    <property type="match status" value="1"/>
</dbReference>
<evidence type="ECO:0000313" key="9">
    <source>
        <dbReference type="Proteomes" id="UP000269265"/>
    </source>
</evidence>
<feature type="transmembrane region" description="Helical" evidence="6">
    <location>
        <begin position="44"/>
        <end position="65"/>
    </location>
</feature>
<sequence length="388" mass="40033">MSTPSPASLRTILPLAAITCASMLAMDLYLPAVPAMQHGLGLTVPQGQATIAIFLAGLAASQLLWGEALPRIGPRACVKWGLVLLVLASLGCAVAQGIDVLLLMRLVQGMAAGAATVVAPAVIRATLPAHDGVRGLAAIAMIEAIIPAAGPVLGTVMLMVVDWRWTFVVVAVMALAAMPMAMRAAPRVLPNLDVTVRTGYVALLRSGRFVRLAVSHALCFAALLTFVTSAPQMLRHGLQLGGEAFALSQVFGVSGFAAMAALSGRISARWGPHRAVQAGAWAHALWCTGFAALAAAGWVNYAALIVFWTGFCGIFGLRSPAAFSDTLSVPVAQMGRAAALLMLALLVVSAVSAQAVAPFLAQASLLAVGSAMAALCIVSVWLVARYPR</sequence>
<dbReference type="PROSITE" id="PS50850">
    <property type="entry name" value="MFS"/>
    <property type="match status" value="1"/>
</dbReference>
<evidence type="ECO:0000259" key="7">
    <source>
        <dbReference type="PROSITE" id="PS50850"/>
    </source>
</evidence>
<feature type="transmembrane region" description="Helical" evidence="6">
    <location>
        <begin position="12"/>
        <end position="32"/>
    </location>
</feature>
<evidence type="ECO:0000256" key="1">
    <source>
        <dbReference type="ARBA" id="ARBA00004141"/>
    </source>
</evidence>
<dbReference type="InterPro" id="IPR020846">
    <property type="entry name" value="MFS_dom"/>
</dbReference>
<gene>
    <name evidence="8" type="ORF">EIP75_14020</name>
</gene>
<accession>A0A3R8S6T5</accession>